<comment type="caution">
    <text evidence="2">The sequence shown here is derived from an EMBL/GenBank/DDBJ whole genome shotgun (WGS) entry which is preliminary data.</text>
</comment>
<dbReference type="GO" id="GO:0008999">
    <property type="term" value="F:protein-N-terminal-alanine acetyltransferase activity"/>
    <property type="evidence" value="ECO:0007669"/>
    <property type="project" value="TreeGrafter"/>
</dbReference>
<dbReference type="InterPro" id="IPR016181">
    <property type="entry name" value="Acyl_CoA_acyltransferase"/>
</dbReference>
<reference evidence="2 3" key="1">
    <citation type="submission" date="2019-06" db="EMBL/GenBank/DDBJ databases">
        <title>Sequencing the genomes of 1000 actinobacteria strains.</title>
        <authorList>
            <person name="Klenk H.-P."/>
        </authorList>
    </citation>
    <scope>NUCLEOTIDE SEQUENCE [LARGE SCALE GENOMIC DNA]</scope>
    <source>
        <strain evidence="2 3">DSM 45928</strain>
    </source>
</reference>
<dbReference type="GO" id="GO:1990189">
    <property type="term" value="F:protein N-terminal-serine acetyltransferase activity"/>
    <property type="evidence" value="ECO:0007669"/>
    <property type="project" value="TreeGrafter"/>
</dbReference>
<dbReference type="AlphaFoldDB" id="A0A543APQ0"/>
<dbReference type="InterPro" id="IPR051908">
    <property type="entry name" value="Ribosomal_N-acetyltransferase"/>
</dbReference>
<dbReference type="Gene3D" id="3.40.630.30">
    <property type="match status" value="1"/>
</dbReference>
<dbReference type="InParanoid" id="A0A543APQ0"/>
<organism evidence="2 3">
    <name type="scientific">Stackebrandtia endophytica</name>
    <dbReference type="NCBI Taxonomy" id="1496996"/>
    <lineage>
        <taxon>Bacteria</taxon>
        <taxon>Bacillati</taxon>
        <taxon>Actinomycetota</taxon>
        <taxon>Actinomycetes</taxon>
        <taxon>Glycomycetales</taxon>
        <taxon>Glycomycetaceae</taxon>
        <taxon>Stackebrandtia</taxon>
    </lineage>
</organism>
<dbReference type="Pfam" id="PF13302">
    <property type="entry name" value="Acetyltransf_3"/>
    <property type="match status" value="1"/>
</dbReference>
<dbReference type="Proteomes" id="UP000317043">
    <property type="component" value="Unassembled WGS sequence"/>
</dbReference>
<feature type="domain" description="N-acetyltransferase" evidence="1">
    <location>
        <begin position="23"/>
        <end position="182"/>
    </location>
</feature>
<keyword evidence="3" id="KW-1185">Reference proteome</keyword>
<evidence type="ECO:0000313" key="3">
    <source>
        <dbReference type="Proteomes" id="UP000317043"/>
    </source>
</evidence>
<sequence>MAGLVADGENQVVVGVELSDGVVDLVPFGLEHVEANLAGEDSDLVRWLSGAPSTREGMTDYARRCQRCWIDGTDPLAFAIMVAGVGVQAGYVDVRFRLAGLGEGRVNVSYGLYPQWRGRGLMTHAVDLVCGFARRRGAAQAVIRCAVENVASAAVAVRAGFRFEGRFPEPDGQLFEHYVRDL</sequence>
<dbReference type="PANTHER" id="PTHR43441:SF2">
    <property type="entry name" value="FAMILY ACETYLTRANSFERASE, PUTATIVE (AFU_ORTHOLOGUE AFUA_7G00850)-RELATED"/>
    <property type="match status" value="1"/>
</dbReference>
<proteinExistence type="predicted"/>
<dbReference type="PANTHER" id="PTHR43441">
    <property type="entry name" value="RIBOSOMAL-PROTEIN-SERINE ACETYLTRANSFERASE"/>
    <property type="match status" value="1"/>
</dbReference>
<dbReference type="InterPro" id="IPR000182">
    <property type="entry name" value="GNAT_dom"/>
</dbReference>
<dbReference type="PROSITE" id="PS51186">
    <property type="entry name" value="GNAT"/>
    <property type="match status" value="1"/>
</dbReference>
<keyword evidence="2" id="KW-0808">Transferase</keyword>
<evidence type="ECO:0000313" key="2">
    <source>
        <dbReference type="EMBL" id="TQL74539.1"/>
    </source>
</evidence>
<dbReference type="SUPFAM" id="SSF55729">
    <property type="entry name" value="Acyl-CoA N-acyltransferases (Nat)"/>
    <property type="match status" value="1"/>
</dbReference>
<dbReference type="GO" id="GO:0005737">
    <property type="term" value="C:cytoplasm"/>
    <property type="evidence" value="ECO:0007669"/>
    <property type="project" value="TreeGrafter"/>
</dbReference>
<accession>A0A543APQ0</accession>
<protein>
    <submittedName>
        <fullName evidence="2">RimJ/RimL family protein N-acetyltransferase</fullName>
    </submittedName>
</protein>
<name>A0A543APQ0_9ACTN</name>
<gene>
    <name evidence="2" type="ORF">FB566_0022</name>
</gene>
<evidence type="ECO:0000259" key="1">
    <source>
        <dbReference type="PROSITE" id="PS51186"/>
    </source>
</evidence>
<dbReference type="EMBL" id="VFOW01000001">
    <property type="protein sequence ID" value="TQL74539.1"/>
    <property type="molecule type" value="Genomic_DNA"/>
</dbReference>